<feature type="transmembrane region" description="Helical" evidence="1">
    <location>
        <begin position="359"/>
        <end position="380"/>
    </location>
</feature>
<protein>
    <submittedName>
        <fullName evidence="2">NnrS family protein</fullName>
    </submittedName>
</protein>
<feature type="transmembrane region" description="Helical" evidence="1">
    <location>
        <begin position="111"/>
        <end position="133"/>
    </location>
</feature>
<gene>
    <name evidence="2" type="ORF">ABVT43_01915</name>
</gene>
<evidence type="ECO:0000256" key="1">
    <source>
        <dbReference type="SAM" id="Phobius"/>
    </source>
</evidence>
<reference evidence="2 3" key="1">
    <citation type="submission" date="2024-06" db="EMBL/GenBank/DDBJ databases">
        <authorList>
            <person name="Li F."/>
        </authorList>
    </citation>
    <scope>NUCLEOTIDE SEQUENCE [LARGE SCALE GENOMIC DNA]</scope>
    <source>
        <strain evidence="2 3">GXAS 311</strain>
    </source>
</reference>
<feature type="transmembrane region" description="Helical" evidence="1">
    <location>
        <begin position="238"/>
        <end position="255"/>
    </location>
</feature>
<comment type="caution">
    <text evidence="2">The sequence shown here is derived from an EMBL/GenBank/DDBJ whole genome shotgun (WGS) entry which is preliminary data.</text>
</comment>
<feature type="transmembrane region" description="Helical" evidence="1">
    <location>
        <begin position="86"/>
        <end position="105"/>
    </location>
</feature>
<dbReference type="Proteomes" id="UP001548189">
    <property type="component" value="Unassembled WGS sequence"/>
</dbReference>
<feature type="transmembrane region" description="Helical" evidence="1">
    <location>
        <begin position="21"/>
        <end position="40"/>
    </location>
</feature>
<accession>A0ABV2BPR6</accession>
<evidence type="ECO:0000313" key="3">
    <source>
        <dbReference type="Proteomes" id="UP001548189"/>
    </source>
</evidence>
<keyword evidence="1" id="KW-0812">Transmembrane</keyword>
<feature type="transmembrane region" description="Helical" evidence="1">
    <location>
        <begin position="211"/>
        <end position="232"/>
    </location>
</feature>
<keyword evidence="1" id="KW-0472">Membrane</keyword>
<feature type="transmembrane region" description="Helical" evidence="1">
    <location>
        <begin position="267"/>
        <end position="290"/>
    </location>
</feature>
<dbReference type="RefSeq" id="WP_353873410.1">
    <property type="nucleotide sequence ID" value="NZ_JBEVCJ010000001.1"/>
</dbReference>
<feature type="transmembrane region" description="Helical" evidence="1">
    <location>
        <begin position="52"/>
        <end position="74"/>
    </location>
</feature>
<feature type="transmembrane region" description="Helical" evidence="1">
    <location>
        <begin position="177"/>
        <end position="199"/>
    </location>
</feature>
<name>A0ABV2BPR6_9GAMM</name>
<dbReference type="InterPro" id="IPR010266">
    <property type="entry name" value="NnrS"/>
</dbReference>
<keyword evidence="3" id="KW-1185">Reference proteome</keyword>
<proteinExistence type="predicted"/>
<dbReference type="Pfam" id="PF05940">
    <property type="entry name" value="NnrS"/>
    <property type="match status" value="1"/>
</dbReference>
<feature type="transmembrane region" description="Helical" evidence="1">
    <location>
        <begin position="327"/>
        <end position="347"/>
    </location>
</feature>
<feature type="transmembrane region" description="Helical" evidence="1">
    <location>
        <begin position="140"/>
        <end position="165"/>
    </location>
</feature>
<feature type="transmembrane region" description="Helical" evidence="1">
    <location>
        <begin position="296"/>
        <end position="315"/>
    </location>
</feature>
<dbReference type="EMBL" id="JBEVCJ010000001">
    <property type="protein sequence ID" value="MET1253871.1"/>
    <property type="molecule type" value="Genomic_DNA"/>
</dbReference>
<evidence type="ECO:0000313" key="2">
    <source>
        <dbReference type="EMBL" id="MET1253871.1"/>
    </source>
</evidence>
<keyword evidence="1" id="KW-1133">Transmembrane helix</keyword>
<sequence>MPTKNNQNFFIPVFRLPFRPFFLAAGIFSTLIIALWGLYWSGSFILKPQGGIIWWHGHEMLFGFSGAVLVGFLLTAAKNWTGLPGMGGWPLVTLFLFWVCARASLFFHHEIALVTACIFEAVFWGYACLIYSIMIIRTKLWTNIGFSIVLIGMGSFSILSILSTISGEHLIDYLHTAVAFFILVITVIGGRIIPFFTASATKTEKVKPNPIIELMTIILCIILLAWTIIYGLAKTNQFLGTGLLFLVLMQIIRVARWPIRLSLRNPMLWSLYLGYGALIMGLALLASYHYGFINNVSAAIHTITLGTIGLMILTMMSRVSMGHTGRAIIASNLLVLAFILIFVAMLIRVFIPLFGFQQYLMLAYAVSAGLWVIAFSIWLVKFFPILTRARTDGLPG</sequence>
<organism evidence="2 3">
    <name type="scientific">Aliikangiella maris</name>
    <dbReference type="NCBI Taxonomy" id="3162458"/>
    <lineage>
        <taxon>Bacteria</taxon>
        <taxon>Pseudomonadati</taxon>
        <taxon>Pseudomonadota</taxon>
        <taxon>Gammaproteobacteria</taxon>
        <taxon>Oceanospirillales</taxon>
        <taxon>Pleioneaceae</taxon>
        <taxon>Aliikangiella</taxon>
    </lineage>
</organism>